<evidence type="ECO:0000313" key="3">
    <source>
        <dbReference type="Proteomes" id="UP000189935"/>
    </source>
</evidence>
<gene>
    <name evidence="2" type="ORF">SAMN05444159_1672</name>
</gene>
<keyword evidence="1" id="KW-0732">Signal</keyword>
<reference evidence="2 3" key="1">
    <citation type="submission" date="2016-11" db="EMBL/GenBank/DDBJ databases">
        <authorList>
            <person name="Jaros S."/>
            <person name="Januszkiewicz K."/>
            <person name="Wedrychowicz H."/>
        </authorList>
    </citation>
    <scope>NUCLEOTIDE SEQUENCE [LARGE SCALE GENOMIC DNA]</scope>
    <source>
        <strain evidence="2 3">GAS499</strain>
    </source>
</reference>
<protein>
    <recommendedName>
        <fullName evidence="4">PsiF repeat-containing protein</fullName>
    </recommendedName>
</protein>
<dbReference type="RefSeq" id="WP_244562224.1">
    <property type="nucleotide sequence ID" value="NZ_LT670844.1"/>
</dbReference>
<evidence type="ECO:0000313" key="2">
    <source>
        <dbReference type="EMBL" id="SHJ84713.1"/>
    </source>
</evidence>
<evidence type="ECO:0008006" key="4">
    <source>
        <dbReference type="Google" id="ProtNLM"/>
    </source>
</evidence>
<accession>A0A1M6MN61</accession>
<organism evidence="2 3">
    <name type="scientific">Bradyrhizobium lablabi</name>
    <dbReference type="NCBI Taxonomy" id="722472"/>
    <lineage>
        <taxon>Bacteria</taxon>
        <taxon>Pseudomonadati</taxon>
        <taxon>Pseudomonadota</taxon>
        <taxon>Alphaproteobacteria</taxon>
        <taxon>Hyphomicrobiales</taxon>
        <taxon>Nitrobacteraceae</taxon>
        <taxon>Bradyrhizobium</taxon>
    </lineage>
</organism>
<proteinExistence type="predicted"/>
<feature type="chain" id="PRO_5012048133" description="PsiF repeat-containing protein" evidence="1">
    <location>
        <begin position="26"/>
        <end position="83"/>
    </location>
</feature>
<dbReference type="EMBL" id="LT670844">
    <property type="protein sequence ID" value="SHJ84713.1"/>
    <property type="molecule type" value="Genomic_DNA"/>
</dbReference>
<evidence type="ECO:0000256" key="1">
    <source>
        <dbReference type="SAM" id="SignalP"/>
    </source>
</evidence>
<name>A0A1M6MN61_9BRAD</name>
<feature type="signal peptide" evidence="1">
    <location>
        <begin position="1"/>
        <end position="25"/>
    </location>
</feature>
<dbReference type="AlphaFoldDB" id="A0A1M6MN61"/>
<dbReference type="Proteomes" id="UP000189935">
    <property type="component" value="Chromosome I"/>
</dbReference>
<sequence length="83" mass="8810">MAKLEFRWILFALFLGVGLSTDRVAAVTVEVAKKCNVLVAKAFPPVQPGNPAAGSKGKSPDAQAYFKKCLDKGGNMDDGTPKQ</sequence>